<gene>
    <name evidence="2" type="ORF">HSB1_17690</name>
</gene>
<comment type="caution">
    <text evidence="2">The sequence shown here is derived from an EMBL/GenBank/DDBJ whole genome shotgun (WGS) entry which is preliminary data.</text>
</comment>
<dbReference type="RefSeq" id="WP_009366847.1">
    <property type="nucleotide sequence ID" value="NZ_ALJD01000004.1"/>
</dbReference>
<evidence type="ECO:0000259" key="1">
    <source>
        <dbReference type="Pfam" id="PF07790"/>
    </source>
</evidence>
<dbReference type="InterPro" id="IPR013373">
    <property type="entry name" value="Flagellin/pilin_N_arc"/>
</dbReference>
<dbReference type="EMBL" id="ALJD01000004">
    <property type="protein sequence ID" value="EJN59611.1"/>
    <property type="molecule type" value="Genomic_DNA"/>
</dbReference>
<protein>
    <recommendedName>
        <fullName evidence="1">Archaeal Type IV pilin N-terminal domain-containing protein</fullName>
    </recommendedName>
</protein>
<dbReference type="NCBIfam" id="TIGR02537">
    <property type="entry name" value="arch_flag_Nterm"/>
    <property type="match status" value="1"/>
</dbReference>
<evidence type="ECO:0000313" key="2">
    <source>
        <dbReference type="EMBL" id="EJN59611.1"/>
    </source>
</evidence>
<accession>J3JFX8</accession>
<evidence type="ECO:0000313" key="3">
    <source>
        <dbReference type="Proteomes" id="UP000007813"/>
    </source>
</evidence>
<feature type="domain" description="Archaeal Type IV pilin N-terminal" evidence="1">
    <location>
        <begin position="6"/>
        <end position="83"/>
    </location>
</feature>
<dbReference type="InterPro" id="IPR012859">
    <property type="entry name" value="Pilin_N_archaeal"/>
</dbReference>
<dbReference type="AlphaFoldDB" id="J3JFX8"/>
<dbReference type="Proteomes" id="UP000007813">
    <property type="component" value="Unassembled WGS sequence"/>
</dbReference>
<sequence>MSTRSRGVAPAVGVVLLVAVTVVLAATVGSVAFASVPEATEASPTTTPVALSVSVSGDRLTFTHRAGPTLAVDELTVHISVDGTALDHQPPVPFFSATGFRPGPTGPFNVASDGQWSVGETASVQIATTNDPSLVAGARVTVRVSSDERVLAQFSTTA</sequence>
<reference evidence="2 3" key="1">
    <citation type="journal article" date="2012" name="J. Bacteriol.">
        <title>Draft Genome Sequence of the Extremely Halophilic Archaeon Halogranum salarium B-1T.</title>
        <authorList>
            <person name="Kim K.K."/>
            <person name="Lee K.C."/>
            <person name="Lee J.S."/>
        </authorList>
    </citation>
    <scope>NUCLEOTIDE SEQUENCE [LARGE SCALE GENOMIC DNA]</scope>
    <source>
        <strain evidence="2 3">B-1</strain>
    </source>
</reference>
<organism evidence="2 3">
    <name type="scientific">Halogranum salarium B-1</name>
    <dbReference type="NCBI Taxonomy" id="1210908"/>
    <lineage>
        <taxon>Archaea</taxon>
        <taxon>Methanobacteriati</taxon>
        <taxon>Methanobacteriota</taxon>
        <taxon>Stenosarchaea group</taxon>
        <taxon>Halobacteria</taxon>
        <taxon>Halobacteriales</taxon>
        <taxon>Haloferacaceae</taxon>
    </lineage>
</organism>
<proteinExistence type="predicted"/>
<dbReference type="OrthoDB" id="201989at2157"/>
<dbReference type="Pfam" id="PF07790">
    <property type="entry name" value="Pilin_N"/>
    <property type="match status" value="1"/>
</dbReference>
<name>J3JFX8_9EURY</name>
<dbReference type="eggNOG" id="arCOG02425">
    <property type="taxonomic scope" value="Archaea"/>
</dbReference>